<gene>
    <name evidence="2" type="ORF">S03H2_09799</name>
</gene>
<feature type="non-terminal residue" evidence="2">
    <location>
        <position position="1"/>
    </location>
</feature>
<organism evidence="2">
    <name type="scientific">marine sediment metagenome</name>
    <dbReference type="NCBI Taxonomy" id="412755"/>
    <lineage>
        <taxon>unclassified sequences</taxon>
        <taxon>metagenomes</taxon>
        <taxon>ecological metagenomes</taxon>
    </lineage>
</organism>
<dbReference type="SUPFAM" id="SSF52540">
    <property type="entry name" value="P-loop containing nucleoside triphosphate hydrolases"/>
    <property type="match status" value="1"/>
</dbReference>
<sequence>VKRLNKTFYRNNGSKDNIVLSLAGAHGVGKTTVFNLLKKTLMDNNKFKFFPERYVKKPPFPFGSSDKQVGFRSELHFLQQLIRRNQNILNFDNKYNGRIIILDRTPLCVLVYSKSLSLQEKDYNLILDTYKSIKWKEDYIIYLNAKPETILKRITQRGSLDKIRNEWNEDDKIYLHKILSYYKQFLSSKTNIFTINTENSTPVEVVYNIKNIITKLSDYSFEKMREPSTTQMNLSEFF</sequence>
<feature type="domain" description="Deoxynucleoside kinase" evidence="1">
    <location>
        <begin position="21"/>
        <end position="214"/>
    </location>
</feature>
<evidence type="ECO:0000313" key="2">
    <source>
        <dbReference type="EMBL" id="GAH26596.1"/>
    </source>
</evidence>
<evidence type="ECO:0000259" key="1">
    <source>
        <dbReference type="Pfam" id="PF01712"/>
    </source>
</evidence>
<dbReference type="Gene3D" id="3.40.50.300">
    <property type="entry name" value="P-loop containing nucleotide triphosphate hydrolases"/>
    <property type="match status" value="1"/>
</dbReference>
<dbReference type="AlphaFoldDB" id="X1E002"/>
<protein>
    <recommendedName>
        <fullName evidence="1">Deoxynucleoside kinase domain-containing protein</fullName>
    </recommendedName>
</protein>
<dbReference type="EMBL" id="BARU01005092">
    <property type="protein sequence ID" value="GAH26596.1"/>
    <property type="molecule type" value="Genomic_DNA"/>
</dbReference>
<accession>X1E002</accession>
<name>X1E002_9ZZZZ</name>
<proteinExistence type="predicted"/>
<dbReference type="InterPro" id="IPR027417">
    <property type="entry name" value="P-loop_NTPase"/>
</dbReference>
<comment type="caution">
    <text evidence="2">The sequence shown here is derived from an EMBL/GenBank/DDBJ whole genome shotgun (WGS) entry which is preliminary data.</text>
</comment>
<reference evidence="2" key="1">
    <citation type="journal article" date="2014" name="Front. Microbiol.">
        <title>High frequency of phylogenetically diverse reductive dehalogenase-homologous genes in deep subseafloor sedimentary metagenomes.</title>
        <authorList>
            <person name="Kawai M."/>
            <person name="Futagami T."/>
            <person name="Toyoda A."/>
            <person name="Takaki Y."/>
            <person name="Nishi S."/>
            <person name="Hori S."/>
            <person name="Arai W."/>
            <person name="Tsubouchi T."/>
            <person name="Morono Y."/>
            <person name="Uchiyama I."/>
            <person name="Ito T."/>
            <person name="Fujiyama A."/>
            <person name="Inagaki F."/>
            <person name="Takami H."/>
        </authorList>
    </citation>
    <scope>NUCLEOTIDE SEQUENCE</scope>
    <source>
        <strain evidence="2">Expedition CK06-06</strain>
    </source>
</reference>
<dbReference type="InterPro" id="IPR031314">
    <property type="entry name" value="DNK_dom"/>
</dbReference>
<dbReference type="Pfam" id="PF01712">
    <property type="entry name" value="dNK"/>
    <property type="match status" value="1"/>
</dbReference>